<proteinExistence type="predicted"/>
<dbReference type="GeneID" id="30954480"/>
<protein>
    <submittedName>
        <fullName evidence="2">Tat (Twin-arginine translocation) pathway signal sequence</fullName>
    </submittedName>
</protein>
<dbReference type="OrthoDB" id="350981at2157"/>
<evidence type="ECO:0000313" key="3">
    <source>
        <dbReference type="Proteomes" id="UP000185687"/>
    </source>
</evidence>
<gene>
    <name evidence="2" type="ORF">SAMN05421809_0859</name>
</gene>
<feature type="compositionally biased region" description="Basic and acidic residues" evidence="1">
    <location>
        <begin position="123"/>
        <end position="132"/>
    </location>
</feature>
<dbReference type="RefSeq" id="WP_083687695.1">
    <property type="nucleotide sequence ID" value="NZ_CP019327.1"/>
</dbReference>
<dbReference type="Proteomes" id="UP000185687">
    <property type="component" value="Unassembled WGS sequence"/>
</dbReference>
<accession>A0A1N6ZNG3</accession>
<reference evidence="2 3" key="1">
    <citation type="submission" date="2017-01" db="EMBL/GenBank/DDBJ databases">
        <authorList>
            <person name="Mah S.A."/>
            <person name="Swanson W.J."/>
            <person name="Moy G.W."/>
            <person name="Vacquier V.D."/>
        </authorList>
    </citation>
    <scope>NUCLEOTIDE SEQUENCE [LARGE SCALE GENOMIC DNA]</scope>
    <source>
        <strain evidence="2 3">CGMCC 1.8909</strain>
    </source>
</reference>
<dbReference type="InterPro" id="IPR019546">
    <property type="entry name" value="TAT_signal_bac_arc"/>
</dbReference>
<keyword evidence="3" id="KW-1185">Reference proteome</keyword>
<dbReference type="InterPro" id="IPR006311">
    <property type="entry name" value="TAT_signal"/>
</dbReference>
<organism evidence="2 3">
    <name type="scientific">Natronorubrum daqingense</name>
    <dbReference type="NCBI Taxonomy" id="588898"/>
    <lineage>
        <taxon>Archaea</taxon>
        <taxon>Methanobacteriati</taxon>
        <taxon>Methanobacteriota</taxon>
        <taxon>Stenosarchaea group</taxon>
        <taxon>Halobacteria</taxon>
        <taxon>Halobacteriales</taxon>
        <taxon>Natrialbaceae</taxon>
        <taxon>Natronorubrum</taxon>
    </lineage>
</organism>
<dbReference type="AlphaFoldDB" id="A0A1N6ZNG3"/>
<evidence type="ECO:0000313" key="2">
    <source>
        <dbReference type="EMBL" id="SIR28334.1"/>
    </source>
</evidence>
<dbReference type="NCBIfam" id="TIGR01409">
    <property type="entry name" value="TAT_signal_seq"/>
    <property type="match status" value="1"/>
</dbReference>
<name>A0A1N6ZNG3_9EURY</name>
<dbReference type="PROSITE" id="PS51318">
    <property type="entry name" value="TAT"/>
    <property type="match status" value="1"/>
</dbReference>
<evidence type="ECO:0000256" key="1">
    <source>
        <dbReference type="SAM" id="MobiDB-lite"/>
    </source>
</evidence>
<dbReference type="EMBL" id="FTNP01000001">
    <property type="protein sequence ID" value="SIR28334.1"/>
    <property type="molecule type" value="Genomic_DNA"/>
</dbReference>
<sequence>MSENTDRSDGLSRRNVLKKSAVGASVGATGLSQSVIATRDTESDELEEFEALPEVQSILDKLGETGLPGVDAPETKELVGDTIELVVTEVEFEYGILQIGQINGETSAAFAFEWENPSNGEGNPHRRDEGRGNAHGRTNVPEQYREIPAGTTAWLLGDDDETVFRRTATDREREVALTEVQVSGDQEAVAYTESDVDGIFVNVFDTSEDELKAWRYVLPAEDVATFDPESTEISSVGSPELIAHSDGVSGEVSVQFAHDNIPDPREYAKDVIETTLPGAAGDCGYEAGECVAGIITSISSCYRCAPGCAAGSTGVGAVVCVACVFAMCSHVLTGTSCVGPNGAVACLEDNGHI</sequence>
<feature type="region of interest" description="Disordered" evidence="1">
    <location>
        <begin position="116"/>
        <end position="138"/>
    </location>
</feature>